<dbReference type="Proteomes" id="UP000003240">
    <property type="component" value="Unassembled WGS sequence"/>
</dbReference>
<evidence type="ECO:0000313" key="4">
    <source>
        <dbReference type="Proteomes" id="UP000003240"/>
    </source>
</evidence>
<dbReference type="AlphaFoldDB" id="F7NDI8"/>
<reference evidence="3 4" key="1">
    <citation type="journal article" date="2011" name="EMBO J.">
        <title>Structural diversity of bacterial flagellar motors.</title>
        <authorList>
            <person name="Chen S."/>
            <person name="Beeby M."/>
            <person name="Murphy G.E."/>
            <person name="Leadbetter J.R."/>
            <person name="Hendrixson D.R."/>
            <person name="Briegel A."/>
            <person name="Li Z."/>
            <person name="Shi J."/>
            <person name="Tocheva E.I."/>
            <person name="Muller A."/>
            <person name="Dobro M.J."/>
            <person name="Jensen G.J."/>
        </authorList>
    </citation>
    <scope>NUCLEOTIDE SEQUENCE [LARGE SCALE GENOMIC DNA]</scope>
    <source>
        <strain evidence="3 4">DSM 6540</strain>
    </source>
</reference>
<organism evidence="3 4">
    <name type="scientific">Acetonema longum DSM 6540</name>
    <dbReference type="NCBI Taxonomy" id="1009370"/>
    <lineage>
        <taxon>Bacteria</taxon>
        <taxon>Bacillati</taxon>
        <taxon>Bacillota</taxon>
        <taxon>Negativicutes</taxon>
        <taxon>Acetonemataceae</taxon>
        <taxon>Acetonema</taxon>
    </lineage>
</organism>
<name>F7NDI8_9FIRM</name>
<dbReference type="Gene3D" id="3.30.428.10">
    <property type="entry name" value="HIT-like"/>
    <property type="match status" value="1"/>
</dbReference>
<accession>F7NDI8</accession>
<evidence type="ECO:0000259" key="2">
    <source>
        <dbReference type="PROSITE" id="PS51084"/>
    </source>
</evidence>
<dbReference type="EMBL" id="AFGF01000007">
    <property type="protein sequence ID" value="EGO65850.1"/>
    <property type="molecule type" value="Genomic_DNA"/>
</dbReference>
<keyword evidence="4" id="KW-1185">Reference proteome</keyword>
<evidence type="ECO:0000313" key="3">
    <source>
        <dbReference type="EMBL" id="EGO65850.1"/>
    </source>
</evidence>
<evidence type="ECO:0000256" key="1">
    <source>
        <dbReference type="PROSITE-ProRule" id="PRU00464"/>
    </source>
</evidence>
<feature type="domain" description="HIT" evidence="2">
    <location>
        <begin position="3"/>
        <end position="109"/>
    </location>
</feature>
<dbReference type="InterPro" id="IPR036265">
    <property type="entry name" value="HIT-like_sf"/>
</dbReference>
<dbReference type="GO" id="GO:0003824">
    <property type="term" value="F:catalytic activity"/>
    <property type="evidence" value="ECO:0007669"/>
    <property type="project" value="InterPro"/>
</dbReference>
<dbReference type="eggNOG" id="COG0537">
    <property type="taxonomic scope" value="Bacteria"/>
</dbReference>
<dbReference type="Pfam" id="PF01230">
    <property type="entry name" value="HIT"/>
    <property type="match status" value="1"/>
</dbReference>
<dbReference type="SUPFAM" id="SSF54197">
    <property type="entry name" value="HIT-like"/>
    <property type="match status" value="1"/>
</dbReference>
<dbReference type="STRING" id="1009370.ALO_00475"/>
<dbReference type="OrthoDB" id="8163598at2"/>
<proteinExistence type="predicted"/>
<feature type="short sequence motif" description="Histidine triad motif" evidence="1">
    <location>
        <begin position="92"/>
        <end position="96"/>
    </location>
</feature>
<comment type="caution">
    <text evidence="3">The sequence shown here is derived from an EMBL/GenBank/DDBJ whole genome shotgun (WGS) entry which is preliminary data.</text>
</comment>
<sequence>MCITCSIAEGKETPPGGLIYKNDRIIIHHCLDVNIPGYLIISPIRHVTQYQELVDAELMAMTKGMKNTVSILYRLPDVEKVYILSLGEETSHLHFHIFPRYRWLTDTSNDALFSEGKLDGAKLFSYYRNKNKTGELGVIPEINKAITFIKSQLSYCILAPLWFILGRMDV</sequence>
<gene>
    <name evidence="3" type="ORF">ALO_00475</name>
</gene>
<dbReference type="RefSeq" id="WP_004573009.1">
    <property type="nucleotide sequence ID" value="NZ_AFGF01000007.1"/>
</dbReference>
<dbReference type="InterPro" id="IPR011146">
    <property type="entry name" value="HIT-like"/>
</dbReference>
<dbReference type="PROSITE" id="PS51084">
    <property type="entry name" value="HIT_2"/>
    <property type="match status" value="1"/>
</dbReference>
<protein>
    <recommendedName>
        <fullName evidence="2">HIT domain-containing protein</fullName>
    </recommendedName>
</protein>